<feature type="compositionally biased region" description="Low complexity" evidence="4">
    <location>
        <begin position="202"/>
        <end position="217"/>
    </location>
</feature>
<dbReference type="SUPFAM" id="SSF160467">
    <property type="entry name" value="PH0987 N-terminal domain-like"/>
    <property type="match status" value="1"/>
</dbReference>
<accession>A0A7W7BNR7</accession>
<dbReference type="NCBIfam" id="TIGR00724">
    <property type="entry name" value="urea_amlyse_rel"/>
    <property type="match status" value="1"/>
</dbReference>
<protein>
    <submittedName>
        <fullName evidence="7">KipI family sensor histidine kinase inhibitor</fullName>
    </submittedName>
</protein>
<dbReference type="GO" id="GO:0016787">
    <property type="term" value="F:hydrolase activity"/>
    <property type="evidence" value="ECO:0007669"/>
    <property type="project" value="UniProtKB-KW"/>
</dbReference>
<dbReference type="Pfam" id="PF02682">
    <property type="entry name" value="CT_C_D"/>
    <property type="match status" value="1"/>
</dbReference>
<sequence length="522" mass="54134">MVILPFGERAVLVEVADLREVLSLHRRLESSRPEGVLDLVPAARTVLVRVDPAVLSLSAARSWIEGEDAAPLSPSGDRSRTVEIPIVYDGADLDAAASALGMSVTALVERHAQANWTVAFTGFAPGFGYLVSEEWPYDVPRLESPRTRVPAGAVGLAGEFTGAYPRETPGGWQLIGSTTAVLFDPAASRPALLQPGDRVRFAPARPSASGTAATGAAENPAPPKQEPAARPERPAAEIVEPGPLTTVQDQGRPGHLAAGIAISGAADRGALRTANRLVGNDEGAAGLEITLGGLRLTARRDLWVAVTGAWGPLSVDGRAVPGRSAVRVPAGAEFAVSAFTAGVRGYLAIRGGIDAPALLGSAATDVLSGLGPARLLAGDVVRIGDRVAGPVPPEDLHPWTAPADVIEVPVAPGPRADWFTEHARAVLFDAVWTVSSDADRVGIRLDGPELARRVGGEVPSEAMLPGALQVPPLGRPVVLGPDGPVTGGYPVIGVVADVGRDLLAQARPGTRIRMRHARPHPR</sequence>
<keyword evidence="2" id="KW-0378">Hydrolase</keyword>
<keyword evidence="1" id="KW-0547">Nucleotide-binding</keyword>
<dbReference type="Pfam" id="PF02626">
    <property type="entry name" value="CT_A_B"/>
    <property type="match status" value="1"/>
</dbReference>
<evidence type="ECO:0000256" key="2">
    <source>
        <dbReference type="ARBA" id="ARBA00022801"/>
    </source>
</evidence>
<dbReference type="InterPro" id="IPR003778">
    <property type="entry name" value="CT_A_B"/>
</dbReference>
<dbReference type="Gene3D" id="3.30.1360.40">
    <property type="match status" value="1"/>
</dbReference>
<keyword evidence="3" id="KW-0067">ATP-binding</keyword>
<evidence type="ECO:0000256" key="1">
    <source>
        <dbReference type="ARBA" id="ARBA00022741"/>
    </source>
</evidence>
<dbReference type="SUPFAM" id="SSF50891">
    <property type="entry name" value="Cyclophilin-like"/>
    <property type="match status" value="2"/>
</dbReference>
<evidence type="ECO:0000256" key="4">
    <source>
        <dbReference type="SAM" id="MobiDB-lite"/>
    </source>
</evidence>
<dbReference type="RefSeq" id="WP_184215287.1">
    <property type="nucleotide sequence ID" value="NZ_JACHMD010000001.1"/>
</dbReference>
<dbReference type="InterPro" id="IPR003833">
    <property type="entry name" value="CT_C_D"/>
</dbReference>
<dbReference type="AlphaFoldDB" id="A0A7W7BNR7"/>
<dbReference type="PANTHER" id="PTHR43309">
    <property type="entry name" value="5-OXOPROLINASE SUBUNIT C"/>
    <property type="match status" value="1"/>
</dbReference>
<evidence type="ECO:0000259" key="6">
    <source>
        <dbReference type="SMART" id="SM00797"/>
    </source>
</evidence>
<dbReference type="InterPro" id="IPR052708">
    <property type="entry name" value="PxpC"/>
</dbReference>
<feature type="domain" description="Carboxyltransferase" evidence="5">
    <location>
        <begin position="1"/>
        <end position="193"/>
    </location>
</feature>
<evidence type="ECO:0000313" key="8">
    <source>
        <dbReference type="Proteomes" id="UP000573729"/>
    </source>
</evidence>
<dbReference type="SMART" id="SM00797">
    <property type="entry name" value="AHS2"/>
    <property type="match status" value="1"/>
</dbReference>
<dbReference type="EMBL" id="JACHMD010000001">
    <property type="protein sequence ID" value="MBB4666047.1"/>
    <property type="molecule type" value="Genomic_DNA"/>
</dbReference>
<evidence type="ECO:0000256" key="3">
    <source>
        <dbReference type="ARBA" id="ARBA00022840"/>
    </source>
</evidence>
<dbReference type="GO" id="GO:0005524">
    <property type="term" value="F:ATP binding"/>
    <property type="evidence" value="ECO:0007669"/>
    <property type="project" value="UniProtKB-KW"/>
</dbReference>
<evidence type="ECO:0000313" key="7">
    <source>
        <dbReference type="EMBL" id="MBB4666047.1"/>
    </source>
</evidence>
<dbReference type="Gene3D" id="2.40.100.10">
    <property type="entry name" value="Cyclophilin-like"/>
    <property type="match status" value="2"/>
</dbReference>
<name>A0A7W7BNR7_9MICO</name>
<comment type="caution">
    <text evidence="7">The sequence shown here is derived from an EMBL/GenBank/DDBJ whole genome shotgun (WGS) entry which is preliminary data.</text>
</comment>
<feature type="domain" description="Carboxyltransferase" evidence="6">
    <location>
        <begin position="257"/>
        <end position="521"/>
    </location>
</feature>
<organism evidence="7 8">
    <name type="scientific">Microbacterium marinum</name>
    <dbReference type="NCBI Taxonomy" id="421115"/>
    <lineage>
        <taxon>Bacteria</taxon>
        <taxon>Bacillati</taxon>
        <taxon>Actinomycetota</taxon>
        <taxon>Actinomycetes</taxon>
        <taxon>Micrococcales</taxon>
        <taxon>Microbacteriaceae</taxon>
        <taxon>Microbacterium</taxon>
    </lineage>
</organism>
<dbReference type="Proteomes" id="UP000573729">
    <property type="component" value="Unassembled WGS sequence"/>
</dbReference>
<evidence type="ECO:0000259" key="5">
    <source>
        <dbReference type="SMART" id="SM00796"/>
    </source>
</evidence>
<feature type="region of interest" description="Disordered" evidence="4">
    <location>
        <begin position="194"/>
        <end position="233"/>
    </location>
</feature>
<dbReference type="SMART" id="SM00796">
    <property type="entry name" value="AHS1"/>
    <property type="match status" value="1"/>
</dbReference>
<gene>
    <name evidence="7" type="ORF">BKA24_000756</name>
</gene>
<dbReference type="PANTHER" id="PTHR43309:SF3">
    <property type="entry name" value="5-OXOPROLINASE SUBUNIT C"/>
    <property type="match status" value="1"/>
</dbReference>
<proteinExistence type="predicted"/>
<reference evidence="7 8" key="1">
    <citation type="submission" date="2020-08" db="EMBL/GenBank/DDBJ databases">
        <title>Sequencing the genomes of 1000 actinobacteria strains.</title>
        <authorList>
            <person name="Klenk H.-P."/>
        </authorList>
    </citation>
    <scope>NUCLEOTIDE SEQUENCE [LARGE SCALE GENOMIC DNA]</scope>
    <source>
        <strain evidence="7 8">DSM 24947</strain>
    </source>
</reference>
<keyword evidence="8" id="KW-1185">Reference proteome</keyword>
<dbReference type="InterPro" id="IPR029000">
    <property type="entry name" value="Cyclophilin-like_dom_sf"/>
</dbReference>